<organism evidence="8 9">
    <name type="scientific">Streptomyces naganishii JCM 4654</name>
    <dbReference type="NCBI Taxonomy" id="1306179"/>
    <lineage>
        <taxon>Bacteria</taxon>
        <taxon>Bacillati</taxon>
        <taxon>Actinomycetota</taxon>
        <taxon>Actinomycetes</taxon>
        <taxon>Kitasatosporales</taxon>
        <taxon>Streptomycetaceae</taxon>
        <taxon>Streptomyces</taxon>
    </lineage>
</organism>
<dbReference type="SUPFAM" id="SSF52540">
    <property type="entry name" value="P-loop containing nucleoside triphosphate hydrolases"/>
    <property type="match status" value="1"/>
</dbReference>
<evidence type="ECO:0000256" key="5">
    <source>
        <dbReference type="ARBA" id="ARBA00023163"/>
    </source>
</evidence>
<evidence type="ECO:0000256" key="6">
    <source>
        <dbReference type="PROSITE-ProRule" id="PRU01091"/>
    </source>
</evidence>
<dbReference type="RefSeq" id="WP_229865253.1">
    <property type="nucleotide sequence ID" value="NZ_BMVF01000006.1"/>
</dbReference>
<comment type="caution">
    <text evidence="8">The sequence shown here is derived from an EMBL/GenBank/DDBJ whole genome shotgun (WGS) entry which is preliminary data.</text>
</comment>
<dbReference type="EMBL" id="BMVF01000006">
    <property type="protein sequence ID" value="GHD88891.1"/>
    <property type="molecule type" value="Genomic_DNA"/>
</dbReference>
<dbReference type="InterPro" id="IPR011990">
    <property type="entry name" value="TPR-like_helical_dom_sf"/>
</dbReference>
<dbReference type="InterPro" id="IPR016032">
    <property type="entry name" value="Sig_transdc_resp-reg_C-effctor"/>
</dbReference>
<dbReference type="PANTHER" id="PTHR35807">
    <property type="entry name" value="TRANSCRIPTIONAL REGULATOR REDD-RELATED"/>
    <property type="match status" value="1"/>
</dbReference>
<dbReference type="Gene3D" id="3.40.50.300">
    <property type="entry name" value="P-loop containing nucleotide triphosphate hydrolases"/>
    <property type="match status" value="1"/>
</dbReference>
<evidence type="ECO:0000313" key="9">
    <source>
        <dbReference type="Proteomes" id="UP000608955"/>
    </source>
</evidence>
<keyword evidence="5" id="KW-0804">Transcription</keyword>
<feature type="DNA-binding region" description="OmpR/PhoB-type" evidence="6">
    <location>
        <begin position="1"/>
        <end position="98"/>
    </location>
</feature>
<reference evidence="8" key="2">
    <citation type="submission" date="2020-09" db="EMBL/GenBank/DDBJ databases">
        <authorList>
            <person name="Sun Q."/>
            <person name="Ohkuma M."/>
        </authorList>
    </citation>
    <scope>NUCLEOTIDE SEQUENCE</scope>
    <source>
        <strain evidence="8">JCM 4654</strain>
    </source>
</reference>
<keyword evidence="2" id="KW-0902">Two-component regulatory system</keyword>
<dbReference type="PANTHER" id="PTHR35807:SF1">
    <property type="entry name" value="TRANSCRIPTIONAL REGULATOR REDD"/>
    <property type="match status" value="1"/>
</dbReference>
<keyword evidence="4 6" id="KW-0238">DNA-binding</keyword>
<protein>
    <recommendedName>
        <fullName evidence="7">OmpR/PhoB-type domain-containing protein</fullName>
    </recommendedName>
</protein>
<keyword evidence="3" id="KW-0805">Transcription regulation</keyword>
<dbReference type="PROSITE" id="PS51755">
    <property type="entry name" value="OMPR_PHOB"/>
    <property type="match status" value="1"/>
</dbReference>
<dbReference type="Pfam" id="PF03704">
    <property type="entry name" value="BTAD"/>
    <property type="match status" value="1"/>
</dbReference>
<evidence type="ECO:0000313" key="8">
    <source>
        <dbReference type="EMBL" id="GHD88891.1"/>
    </source>
</evidence>
<dbReference type="SMART" id="SM01043">
    <property type="entry name" value="BTAD"/>
    <property type="match status" value="1"/>
</dbReference>
<gene>
    <name evidence="8" type="ORF">GCM10010508_26780</name>
</gene>
<evidence type="ECO:0000256" key="1">
    <source>
        <dbReference type="ARBA" id="ARBA00005820"/>
    </source>
</evidence>
<dbReference type="Proteomes" id="UP000608955">
    <property type="component" value="Unassembled WGS sequence"/>
</dbReference>
<dbReference type="GO" id="GO:0006355">
    <property type="term" value="P:regulation of DNA-templated transcription"/>
    <property type="evidence" value="ECO:0007669"/>
    <property type="project" value="InterPro"/>
</dbReference>
<accession>A0A918Y2E1</accession>
<evidence type="ECO:0000256" key="4">
    <source>
        <dbReference type="ARBA" id="ARBA00023125"/>
    </source>
</evidence>
<dbReference type="InterPro" id="IPR036388">
    <property type="entry name" value="WH-like_DNA-bd_sf"/>
</dbReference>
<dbReference type="SUPFAM" id="SSF48452">
    <property type="entry name" value="TPR-like"/>
    <property type="match status" value="1"/>
</dbReference>
<dbReference type="Gene3D" id="1.10.10.10">
    <property type="entry name" value="Winged helix-like DNA-binding domain superfamily/Winged helix DNA-binding domain"/>
    <property type="match status" value="1"/>
</dbReference>
<reference evidence="8" key="1">
    <citation type="journal article" date="2014" name="Int. J. Syst. Evol. Microbiol.">
        <title>Complete genome sequence of Corynebacterium casei LMG S-19264T (=DSM 44701T), isolated from a smear-ripened cheese.</title>
        <authorList>
            <consortium name="US DOE Joint Genome Institute (JGI-PGF)"/>
            <person name="Walter F."/>
            <person name="Albersmeier A."/>
            <person name="Kalinowski J."/>
            <person name="Ruckert C."/>
        </authorList>
    </citation>
    <scope>NUCLEOTIDE SEQUENCE</scope>
    <source>
        <strain evidence="8">JCM 4654</strain>
    </source>
</reference>
<dbReference type="GO" id="GO:0043531">
    <property type="term" value="F:ADP binding"/>
    <property type="evidence" value="ECO:0007669"/>
    <property type="project" value="InterPro"/>
</dbReference>
<feature type="domain" description="OmpR/PhoB-type" evidence="7">
    <location>
        <begin position="1"/>
        <end position="98"/>
    </location>
</feature>
<dbReference type="PRINTS" id="PR00364">
    <property type="entry name" value="DISEASERSIST"/>
</dbReference>
<dbReference type="AlphaFoldDB" id="A0A918Y2E1"/>
<comment type="similarity">
    <text evidence="1">Belongs to the AfsR/DnrI/RedD regulatory family.</text>
</comment>
<dbReference type="GO" id="GO:0000160">
    <property type="term" value="P:phosphorelay signal transduction system"/>
    <property type="evidence" value="ECO:0007669"/>
    <property type="project" value="UniProtKB-KW"/>
</dbReference>
<dbReference type="GO" id="GO:0003677">
    <property type="term" value="F:DNA binding"/>
    <property type="evidence" value="ECO:0007669"/>
    <property type="project" value="UniProtKB-UniRule"/>
</dbReference>
<proteinExistence type="inferred from homology"/>
<dbReference type="CDD" id="cd15831">
    <property type="entry name" value="BTAD"/>
    <property type="match status" value="1"/>
</dbReference>
<dbReference type="InterPro" id="IPR027417">
    <property type="entry name" value="P-loop_NTPase"/>
</dbReference>
<dbReference type="Gene3D" id="1.25.40.10">
    <property type="entry name" value="Tetratricopeptide repeat domain"/>
    <property type="match status" value="1"/>
</dbReference>
<name>A0A918Y2E1_9ACTN</name>
<evidence type="ECO:0000256" key="3">
    <source>
        <dbReference type="ARBA" id="ARBA00023015"/>
    </source>
</evidence>
<evidence type="ECO:0000259" key="7">
    <source>
        <dbReference type="PROSITE" id="PS51755"/>
    </source>
</evidence>
<evidence type="ECO:0000256" key="2">
    <source>
        <dbReference type="ARBA" id="ARBA00023012"/>
    </source>
</evidence>
<dbReference type="SMART" id="SM00862">
    <property type="entry name" value="Trans_reg_C"/>
    <property type="match status" value="1"/>
</dbReference>
<dbReference type="InterPro" id="IPR001867">
    <property type="entry name" value="OmpR/PhoB-type_DNA-bd"/>
</dbReference>
<dbReference type="InterPro" id="IPR005158">
    <property type="entry name" value="BTAD"/>
</dbReference>
<keyword evidence="9" id="KW-1185">Reference proteome</keyword>
<sequence>MTAPEAGLRFQVLGSVAVRRGGAPVRLPGTVARRVLTLLMLSPGEVLSTPRLAKAVWGSCCPATASNQVRKAVAQLRHSIPGAGAHLLTDGPNYRLNVSAVESDLVEFNERRLRVRKLAESGVGEARRIEELQAALSLFRGQVAADIVDADDLESGPIRAAARVVEERRLAVQKELISLRLRSSPPALVIEDLRDLVAQHPLAEDLRAQLMLALSLSGRQADALAEYAEIRTLLRDELGLDPDHLLAQVHEAVLCGDAHTYLRAGASPRDYEQQSAITEFDAGRQHMTPRGHKVAVRATCTLPHGPADFVGRREEVDTLLRTARAGSRGPGPLLICVDGMGGVGKTALALHTAHRLAPDFPDGQFYVDLHAFSPCERPREPAEVLQVLLRSLGVEAQRIPADLDCQVAMWRARLADAKVLLLLDNAASEAQIVPLLPPGNGSLVLITSRRRLYGLDGTEPCPASRMSAGDSRQLLERLLGDGLETQAAEKLVDYCGGLPLALRLAAAKLRSRPTWTLSHLVDRLTHVRRRPAELQVGDRSVRSVLQLSFDALTEAQRQALCVLALVPDTSIGVYEAAALLDTGPAEAELLLEGLLDVNLLEQPRIGYYALHGLMAGVTAGTGEFDRLLCGSGRRSALRRLLAHYLAVTSRSCLLLGRPDDGAGTGSDAVSHLPEINSREEATEICERELPAMVETLCASRQDGFFVAAAQLARNLRFVLAPEDGRRDEESGGADDAGTAGAREIEAYRRALLGLAAVCRGAGLPERGARLTATAMSAAGALGVRSAERVP</sequence>
<dbReference type="InterPro" id="IPR051677">
    <property type="entry name" value="AfsR-DnrI-RedD_regulator"/>
</dbReference>
<dbReference type="SUPFAM" id="SSF46894">
    <property type="entry name" value="C-terminal effector domain of the bipartite response regulators"/>
    <property type="match status" value="1"/>
</dbReference>